<dbReference type="PROSITE" id="PS50112">
    <property type="entry name" value="PAS"/>
    <property type="match status" value="2"/>
</dbReference>
<evidence type="ECO:0000256" key="8">
    <source>
        <dbReference type="ARBA" id="ARBA00022741"/>
    </source>
</evidence>
<keyword evidence="8" id="KW-0547">Nucleotide-binding</keyword>
<evidence type="ECO:0000256" key="9">
    <source>
        <dbReference type="ARBA" id="ARBA00022777"/>
    </source>
</evidence>
<dbReference type="SMART" id="SM00388">
    <property type="entry name" value="HisKA"/>
    <property type="match status" value="1"/>
</dbReference>
<dbReference type="Pfam" id="PF00072">
    <property type="entry name" value="Response_reg"/>
    <property type="match status" value="2"/>
</dbReference>
<keyword evidence="11 18" id="KW-1133">Transmembrane helix</keyword>
<dbReference type="Gene3D" id="6.10.340.10">
    <property type="match status" value="1"/>
</dbReference>
<evidence type="ECO:0000313" key="26">
    <source>
        <dbReference type="Proteomes" id="UP000185841"/>
    </source>
</evidence>
<evidence type="ECO:0000256" key="2">
    <source>
        <dbReference type="ARBA" id="ARBA00004651"/>
    </source>
</evidence>
<dbReference type="SUPFAM" id="SSF55874">
    <property type="entry name" value="ATPase domain of HSP90 chaperone/DNA topoisomerase II/histidine kinase"/>
    <property type="match status" value="1"/>
</dbReference>
<dbReference type="InterPro" id="IPR000014">
    <property type="entry name" value="PAS"/>
</dbReference>
<dbReference type="PRINTS" id="PR00344">
    <property type="entry name" value="BCTRLSENSOR"/>
</dbReference>
<dbReference type="PROSITE" id="PS50885">
    <property type="entry name" value="HAMP"/>
    <property type="match status" value="1"/>
</dbReference>
<dbReference type="FunFam" id="3.30.565.10:FF:000010">
    <property type="entry name" value="Sensor histidine kinase RcsC"/>
    <property type="match status" value="1"/>
</dbReference>
<evidence type="ECO:0000256" key="3">
    <source>
        <dbReference type="ARBA" id="ARBA00012438"/>
    </source>
</evidence>
<evidence type="ECO:0000256" key="11">
    <source>
        <dbReference type="ARBA" id="ARBA00022989"/>
    </source>
</evidence>
<dbReference type="InterPro" id="IPR036641">
    <property type="entry name" value="HPT_dom_sf"/>
</dbReference>
<feature type="domain" description="PAS" evidence="21">
    <location>
        <begin position="268"/>
        <end position="312"/>
    </location>
</feature>
<dbReference type="EC" id="2.7.13.3" evidence="3"/>
<evidence type="ECO:0000256" key="18">
    <source>
        <dbReference type="SAM" id="Phobius"/>
    </source>
</evidence>
<dbReference type="CDD" id="cd16922">
    <property type="entry name" value="HATPase_EvgS-ArcB-TorS-like"/>
    <property type="match status" value="1"/>
</dbReference>
<protein>
    <recommendedName>
        <fullName evidence="15">Sensory/regulatory protein RpfC</fullName>
        <ecNumber evidence="3">2.7.13.3</ecNumber>
    </recommendedName>
</protein>
<evidence type="ECO:0000256" key="15">
    <source>
        <dbReference type="ARBA" id="ARBA00068150"/>
    </source>
</evidence>
<dbReference type="Pfam" id="PF01627">
    <property type="entry name" value="Hpt"/>
    <property type="match status" value="1"/>
</dbReference>
<dbReference type="InterPro" id="IPR003661">
    <property type="entry name" value="HisK_dim/P_dom"/>
</dbReference>
<evidence type="ECO:0000256" key="5">
    <source>
        <dbReference type="ARBA" id="ARBA00022553"/>
    </source>
</evidence>
<evidence type="ECO:0000256" key="13">
    <source>
        <dbReference type="ARBA" id="ARBA00023136"/>
    </source>
</evidence>
<feature type="transmembrane region" description="Helical" evidence="18">
    <location>
        <begin position="181"/>
        <end position="201"/>
    </location>
</feature>
<dbReference type="InterPro" id="IPR013656">
    <property type="entry name" value="PAS_4"/>
</dbReference>
<keyword evidence="9" id="KW-0418">Kinase</keyword>
<dbReference type="Pfam" id="PF13426">
    <property type="entry name" value="PAS_9"/>
    <property type="match status" value="1"/>
</dbReference>
<dbReference type="GO" id="GO:0005524">
    <property type="term" value="F:ATP binding"/>
    <property type="evidence" value="ECO:0007669"/>
    <property type="project" value="UniProtKB-KW"/>
</dbReference>
<dbReference type="EMBL" id="FTMP01000009">
    <property type="protein sequence ID" value="SIQ87183.1"/>
    <property type="molecule type" value="Genomic_DNA"/>
</dbReference>
<feature type="domain" description="PAS" evidence="21">
    <location>
        <begin position="399"/>
        <end position="471"/>
    </location>
</feature>
<dbReference type="GO" id="GO:0005886">
    <property type="term" value="C:plasma membrane"/>
    <property type="evidence" value="ECO:0007669"/>
    <property type="project" value="UniProtKB-SubCell"/>
</dbReference>
<dbReference type="PROSITE" id="PS50110">
    <property type="entry name" value="RESPONSE_REGULATORY"/>
    <property type="match status" value="2"/>
</dbReference>
<dbReference type="InterPro" id="IPR035965">
    <property type="entry name" value="PAS-like_dom_sf"/>
</dbReference>
<keyword evidence="6" id="KW-0808">Transferase</keyword>
<dbReference type="PROSITE" id="PS50109">
    <property type="entry name" value="HIS_KIN"/>
    <property type="match status" value="1"/>
</dbReference>
<comment type="catalytic activity">
    <reaction evidence="1">
        <text>ATP + protein L-histidine = ADP + protein N-phospho-L-histidine.</text>
        <dbReference type="EC" id="2.7.13.3"/>
    </reaction>
</comment>
<keyword evidence="12" id="KW-0902">Two-component regulatory system</keyword>
<dbReference type="Gene3D" id="1.20.120.160">
    <property type="entry name" value="HPT domain"/>
    <property type="match status" value="1"/>
</dbReference>
<dbReference type="InterPro" id="IPR004358">
    <property type="entry name" value="Sig_transdc_His_kin-like_C"/>
</dbReference>
<feature type="domain" description="PAC" evidence="22">
    <location>
        <begin position="474"/>
        <end position="526"/>
    </location>
</feature>
<evidence type="ECO:0000256" key="4">
    <source>
        <dbReference type="ARBA" id="ARBA00022475"/>
    </source>
</evidence>
<dbReference type="CDD" id="cd00088">
    <property type="entry name" value="HPT"/>
    <property type="match status" value="1"/>
</dbReference>
<dbReference type="Proteomes" id="UP000185841">
    <property type="component" value="Unassembled WGS sequence"/>
</dbReference>
<keyword evidence="5 17" id="KW-0597">Phosphoprotein</keyword>
<feature type="domain" description="HAMP" evidence="23">
    <location>
        <begin position="207"/>
        <end position="260"/>
    </location>
</feature>
<dbReference type="InterPro" id="IPR008207">
    <property type="entry name" value="Sig_transdc_His_kin_Hpt_dom"/>
</dbReference>
<dbReference type="Gene3D" id="3.30.450.20">
    <property type="entry name" value="PAS domain"/>
    <property type="match status" value="2"/>
</dbReference>
<dbReference type="NCBIfam" id="TIGR00229">
    <property type="entry name" value="sensory_box"/>
    <property type="match status" value="2"/>
</dbReference>
<dbReference type="InterPro" id="IPR003594">
    <property type="entry name" value="HATPase_dom"/>
</dbReference>
<dbReference type="InterPro" id="IPR011006">
    <property type="entry name" value="CheY-like_superfamily"/>
</dbReference>
<evidence type="ECO:0000259" key="24">
    <source>
        <dbReference type="PROSITE" id="PS50894"/>
    </source>
</evidence>
<dbReference type="InterPro" id="IPR036890">
    <property type="entry name" value="HATPase_C_sf"/>
</dbReference>
<dbReference type="SUPFAM" id="SSF47384">
    <property type="entry name" value="Homodimeric domain of signal transducing histidine kinase"/>
    <property type="match status" value="1"/>
</dbReference>
<dbReference type="Pfam" id="PF02518">
    <property type="entry name" value="HATPase_c"/>
    <property type="match status" value="1"/>
</dbReference>
<evidence type="ECO:0000259" key="21">
    <source>
        <dbReference type="PROSITE" id="PS50112"/>
    </source>
</evidence>
<dbReference type="PROSITE" id="PS50894">
    <property type="entry name" value="HPT"/>
    <property type="match status" value="1"/>
</dbReference>
<feature type="domain" description="Response regulatory" evidence="20">
    <location>
        <begin position="783"/>
        <end position="905"/>
    </location>
</feature>
<evidence type="ECO:0000256" key="10">
    <source>
        <dbReference type="ARBA" id="ARBA00022840"/>
    </source>
</evidence>
<proteinExistence type="predicted"/>
<dbReference type="FunFam" id="1.10.287.130:FF:000002">
    <property type="entry name" value="Two-component osmosensing histidine kinase"/>
    <property type="match status" value="1"/>
</dbReference>
<dbReference type="PANTHER" id="PTHR45339:SF1">
    <property type="entry name" value="HYBRID SIGNAL TRANSDUCTION HISTIDINE KINASE J"/>
    <property type="match status" value="1"/>
</dbReference>
<organism evidence="25 26">
    <name type="scientific">Aquipseudomonas alcaligenes</name>
    <name type="common">Pseudomonas alcaligenes</name>
    <dbReference type="NCBI Taxonomy" id="43263"/>
    <lineage>
        <taxon>Bacteria</taxon>
        <taxon>Pseudomonadati</taxon>
        <taxon>Pseudomonadota</taxon>
        <taxon>Gammaproteobacteria</taxon>
        <taxon>Pseudomonadales</taxon>
        <taxon>Pseudomonadaceae</taxon>
        <taxon>Aquipseudomonas</taxon>
    </lineage>
</organism>
<dbReference type="Gene3D" id="1.10.287.130">
    <property type="match status" value="1"/>
</dbReference>
<evidence type="ECO:0000256" key="7">
    <source>
        <dbReference type="ARBA" id="ARBA00022692"/>
    </source>
</evidence>
<feature type="domain" description="Histidine kinase" evidence="19">
    <location>
        <begin position="544"/>
        <end position="765"/>
    </location>
</feature>
<dbReference type="PROSITE" id="PS50113">
    <property type="entry name" value="PAC"/>
    <property type="match status" value="1"/>
</dbReference>
<dbReference type="SMART" id="SM00387">
    <property type="entry name" value="HATPase_c"/>
    <property type="match status" value="1"/>
</dbReference>
<feature type="modified residue" description="4-aspartylphosphate" evidence="17">
    <location>
        <position position="982"/>
    </location>
</feature>
<evidence type="ECO:0000259" key="20">
    <source>
        <dbReference type="PROSITE" id="PS50110"/>
    </source>
</evidence>
<gene>
    <name evidence="25" type="ORF">SAMN05878282_10987</name>
</gene>
<dbReference type="SUPFAM" id="SSF55785">
    <property type="entry name" value="PYP-like sensor domain (PAS domain)"/>
    <property type="match status" value="2"/>
</dbReference>
<dbReference type="SUPFAM" id="SSF47226">
    <property type="entry name" value="Histidine-containing phosphotransfer domain, HPT domain"/>
    <property type="match status" value="1"/>
</dbReference>
<dbReference type="AlphaFoldDB" id="A0A1N6WAJ5"/>
<keyword evidence="7 18" id="KW-0812">Transmembrane</keyword>
<accession>A0A1N6WAJ5</accession>
<evidence type="ECO:0000256" key="16">
    <source>
        <dbReference type="PROSITE-ProRule" id="PRU00110"/>
    </source>
</evidence>
<evidence type="ECO:0000313" key="25">
    <source>
        <dbReference type="EMBL" id="SIQ87183.1"/>
    </source>
</evidence>
<evidence type="ECO:0000259" key="23">
    <source>
        <dbReference type="PROSITE" id="PS50885"/>
    </source>
</evidence>
<dbReference type="SMART" id="SM00073">
    <property type="entry name" value="HPT"/>
    <property type="match status" value="1"/>
</dbReference>
<dbReference type="SUPFAM" id="SSF158472">
    <property type="entry name" value="HAMP domain-like"/>
    <property type="match status" value="1"/>
</dbReference>
<feature type="modified residue" description="4-aspartylphosphate" evidence="17">
    <location>
        <position position="837"/>
    </location>
</feature>
<evidence type="ECO:0000256" key="14">
    <source>
        <dbReference type="ARBA" id="ARBA00064003"/>
    </source>
</evidence>
<evidence type="ECO:0000256" key="12">
    <source>
        <dbReference type="ARBA" id="ARBA00023012"/>
    </source>
</evidence>
<comment type="subunit">
    <text evidence="14">At low DSF concentrations, interacts with RpfF.</text>
</comment>
<keyword evidence="13 18" id="KW-0472">Membrane</keyword>
<dbReference type="InterPro" id="IPR000700">
    <property type="entry name" value="PAS-assoc_C"/>
</dbReference>
<dbReference type="CDD" id="cd00130">
    <property type="entry name" value="PAS"/>
    <property type="match status" value="2"/>
</dbReference>
<dbReference type="PANTHER" id="PTHR45339">
    <property type="entry name" value="HYBRID SIGNAL TRANSDUCTION HISTIDINE KINASE J"/>
    <property type="match status" value="1"/>
</dbReference>
<sequence length="1273" mass="141224">MKLARISNLLTWLVVGLLVSACASVWLAFELNGRYRTEVDQLHRAGDAINHLQLLSHQRSMAVRSYVSTTEEAYYRNYQALRASANDFDKVVQGFVIQRMPESQVMQVLEARDKSALMAEYELQAFALAREGDWKPAIERVFGQDYQQASLAALEPLRSIEQALHERGRVQVNQVERQARIAMYFAVLLTLGGLLLVALVLRSFYHRRVLKPLVDMTAATDHLLHGQLDIHYRHAEEQSEIGDLSRALCRYRDAMQELDCQRRQFSEAEAWYRQIIEFAPDGMLVVDEAGTILIANPKVHEQFGYVHGAMLGLCVDDLVPLNVRPVHAQMRAKFMDSNRSRAMGSISGDFRAVDRQGREFPVELGLTRLPLIEGRSPCACVTIRDISERKRLDQQISDQLAFQRVLLDTLPYPVFVKDADMRYIDFNQSFLDTFGVRREDLLGRTVLQFAALPAEDIPRYQEANQKVIREGGSHVAEVRIPLSDGQLHPAIYCLSGYKGSDGRTAGLVGTLIDISAQKQAELDQAHAKELAEEATRLKSDFLANMSHEIRTPMNVIMGMAHLALDSGLEGRQRSYVEKIQTAAQGLLGIINDILDFSKIEAGRMHFEQVDFFLEDVLSGLVDQATLKAQEKGLELLFDIATSVPTGLVGDPLRLGQVLNNLLSNALKFTERGEVTLCIRPEQESDGKVWLYFEVQDTGIGMSAEQISRLFRAFTQADSSTSRKYGGTGLGLTICQRLVQLMGGDIGVDSEPGIGSSFYFRAPFGLQKEQRQLIIGMDDLLGMPVLVVDDNATAREILTSMLTSLRFQVDNAASAVQAIDKLEQAHAAGKPFRLVLMDWMMPGVDGIEALRRIRSDEQIADTPLFIMVTAYSRDELRECLGELEVQDVLVKPVTPSTLLDSILNAFGREALARPRRREVAQEVEWAQRQLSGAYLLLVEDNLVNQEMTVEILGRAGIRVDVASNGAQALAMVVQRAYDGVLMDCQMPVMDGFEATQRIRQLPGMAQLPILAMTANAMAGDRQRCLDAGMNEHIAKPLDVGQLFITLSRWIKGHGAQPPVVVPEPDPLVPVIEGLELESALQRLAGDSALLRRLLERFCDSEQGSIARVRQALLAGERGEAERLVHSLKGLAGNVGARELAQRAGDLESMLRHKREGFEFETLLARVEQDLRRLVDSIRAGLRSADAEPAGPRQQPAGEMDSATLAACLDRLETLLRKDDGESMQVLEPVLPSLEALGCGHEASILAELIGRYAYEEALDGLASLRQSLSAGKGA</sequence>
<keyword evidence="10" id="KW-0067">ATP-binding</keyword>
<evidence type="ECO:0000256" key="6">
    <source>
        <dbReference type="ARBA" id="ARBA00022679"/>
    </source>
</evidence>
<dbReference type="CDD" id="cd17546">
    <property type="entry name" value="REC_hyHK_CKI1_RcsC-like"/>
    <property type="match status" value="2"/>
</dbReference>
<evidence type="ECO:0000259" key="22">
    <source>
        <dbReference type="PROSITE" id="PS50113"/>
    </source>
</evidence>
<dbReference type="SUPFAM" id="SSF52172">
    <property type="entry name" value="CheY-like"/>
    <property type="match status" value="2"/>
</dbReference>
<dbReference type="SMART" id="SM00091">
    <property type="entry name" value="PAS"/>
    <property type="match status" value="2"/>
</dbReference>
<dbReference type="Gene3D" id="3.40.50.2300">
    <property type="match status" value="2"/>
</dbReference>
<dbReference type="InterPro" id="IPR001789">
    <property type="entry name" value="Sig_transdc_resp-reg_receiver"/>
</dbReference>
<dbReference type="SMART" id="SM00448">
    <property type="entry name" value="REC"/>
    <property type="match status" value="2"/>
</dbReference>
<dbReference type="GO" id="GO:0000155">
    <property type="term" value="F:phosphorelay sensor kinase activity"/>
    <property type="evidence" value="ECO:0007669"/>
    <property type="project" value="InterPro"/>
</dbReference>
<dbReference type="InterPro" id="IPR005467">
    <property type="entry name" value="His_kinase_dom"/>
</dbReference>
<evidence type="ECO:0000256" key="17">
    <source>
        <dbReference type="PROSITE-ProRule" id="PRU00169"/>
    </source>
</evidence>
<dbReference type="CDD" id="cd00082">
    <property type="entry name" value="HisKA"/>
    <property type="match status" value="1"/>
</dbReference>
<dbReference type="PROSITE" id="PS51257">
    <property type="entry name" value="PROKAR_LIPOPROTEIN"/>
    <property type="match status" value="1"/>
</dbReference>
<dbReference type="Pfam" id="PF00512">
    <property type="entry name" value="HisKA"/>
    <property type="match status" value="1"/>
</dbReference>
<reference evidence="25 26" key="1">
    <citation type="submission" date="2017-01" db="EMBL/GenBank/DDBJ databases">
        <authorList>
            <person name="Mah S.A."/>
            <person name="Swanson W.J."/>
            <person name="Moy G.W."/>
            <person name="Vacquier V.D."/>
        </authorList>
    </citation>
    <scope>NUCLEOTIDE SEQUENCE [LARGE SCALE GENOMIC DNA]</scope>
    <source>
        <strain evidence="25 26">RU36E</strain>
    </source>
</reference>
<name>A0A1N6WAJ5_AQUAC</name>
<dbReference type="Pfam" id="PF08448">
    <property type="entry name" value="PAS_4"/>
    <property type="match status" value="1"/>
</dbReference>
<dbReference type="Gene3D" id="3.30.565.10">
    <property type="entry name" value="Histidine kinase-like ATPase, C-terminal domain"/>
    <property type="match status" value="1"/>
</dbReference>
<keyword evidence="4" id="KW-1003">Cell membrane</keyword>
<dbReference type="InterPro" id="IPR003660">
    <property type="entry name" value="HAMP_dom"/>
</dbReference>
<feature type="modified residue" description="Phosphohistidine" evidence="16">
    <location>
        <position position="1124"/>
    </location>
</feature>
<dbReference type="InterPro" id="IPR036097">
    <property type="entry name" value="HisK_dim/P_sf"/>
</dbReference>
<evidence type="ECO:0000256" key="1">
    <source>
        <dbReference type="ARBA" id="ARBA00000085"/>
    </source>
</evidence>
<evidence type="ECO:0000259" key="19">
    <source>
        <dbReference type="PROSITE" id="PS50109"/>
    </source>
</evidence>
<feature type="domain" description="Response regulatory" evidence="20">
    <location>
        <begin position="933"/>
        <end position="1049"/>
    </location>
</feature>
<comment type="subcellular location">
    <subcellularLocation>
        <location evidence="2">Cell membrane</location>
        <topology evidence="2">Multi-pass membrane protein</topology>
    </subcellularLocation>
</comment>
<feature type="domain" description="HPt" evidence="24">
    <location>
        <begin position="1085"/>
        <end position="1179"/>
    </location>
</feature>